<dbReference type="InterPro" id="IPR043129">
    <property type="entry name" value="ATPase_NBD"/>
</dbReference>
<dbReference type="GO" id="GO:0016301">
    <property type="term" value="F:kinase activity"/>
    <property type="evidence" value="ECO:0007669"/>
    <property type="project" value="UniProtKB-KW"/>
</dbReference>
<dbReference type="InterPro" id="IPR018484">
    <property type="entry name" value="FGGY_N"/>
</dbReference>
<proteinExistence type="inferred from homology"/>
<evidence type="ECO:0000259" key="4">
    <source>
        <dbReference type="Pfam" id="PF00370"/>
    </source>
</evidence>
<reference evidence="6" key="1">
    <citation type="submission" date="2021-02" db="EMBL/GenBank/DDBJ databases">
        <title>Sulfurospirillum tamanensis sp. nov.</title>
        <authorList>
            <person name="Frolova A."/>
            <person name="Merkel A."/>
            <person name="Slobodkin A."/>
        </authorList>
    </citation>
    <scope>NUCLEOTIDE SEQUENCE</scope>
    <source>
        <strain evidence="6">T05b</strain>
    </source>
</reference>
<dbReference type="Pfam" id="PF02782">
    <property type="entry name" value="FGGY_C"/>
    <property type="match status" value="1"/>
</dbReference>
<dbReference type="PANTHER" id="PTHR43095:SF1">
    <property type="entry name" value="AUTOINDUCER-2 KINASE"/>
    <property type="match status" value="1"/>
</dbReference>
<dbReference type="EMBL" id="JAFHKK010000042">
    <property type="protein sequence ID" value="MBN2965503.1"/>
    <property type="molecule type" value="Genomic_DNA"/>
</dbReference>
<feature type="domain" description="Carbohydrate kinase FGGY C-terminal" evidence="5">
    <location>
        <begin position="293"/>
        <end position="455"/>
    </location>
</feature>
<keyword evidence="3 6" id="KW-0418">Kinase</keyword>
<dbReference type="Gene3D" id="3.30.420.40">
    <property type="match status" value="2"/>
</dbReference>
<evidence type="ECO:0000256" key="3">
    <source>
        <dbReference type="ARBA" id="ARBA00022777"/>
    </source>
</evidence>
<dbReference type="EC" id="2.7.1.189" evidence="6"/>
<dbReference type="SUPFAM" id="SSF53067">
    <property type="entry name" value="Actin-like ATPase domain"/>
    <property type="match status" value="2"/>
</dbReference>
<dbReference type="PIRSF" id="PIRSF000538">
    <property type="entry name" value="GlpK"/>
    <property type="match status" value="1"/>
</dbReference>
<dbReference type="InterPro" id="IPR000577">
    <property type="entry name" value="Carb_kinase_FGGY"/>
</dbReference>
<evidence type="ECO:0000256" key="2">
    <source>
        <dbReference type="ARBA" id="ARBA00022679"/>
    </source>
</evidence>
<evidence type="ECO:0000256" key="1">
    <source>
        <dbReference type="ARBA" id="ARBA00009156"/>
    </source>
</evidence>
<evidence type="ECO:0000313" key="6">
    <source>
        <dbReference type="EMBL" id="MBN2965503.1"/>
    </source>
</evidence>
<name>A0ABS2WVA2_9BACT</name>
<organism evidence="6 7">
    <name type="scientific">Sulfurospirillum tamanense</name>
    <dbReference type="NCBI Taxonomy" id="2813362"/>
    <lineage>
        <taxon>Bacteria</taxon>
        <taxon>Pseudomonadati</taxon>
        <taxon>Campylobacterota</taxon>
        <taxon>Epsilonproteobacteria</taxon>
        <taxon>Campylobacterales</taxon>
        <taxon>Sulfurospirillaceae</taxon>
        <taxon>Sulfurospirillum</taxon>
    </lineage>
</organism>
<reference evidence="6" key="2">
    <citation type="submission" date="2021-02" db="EMBL/GenBank/DDBJ databases">
        <authorList>
            <person name="Merkel A.Y."/>
        </authorList>
    </citation>
    <scope>NUCLEOTIDE SEQUENCE</scope>
    <source>
        <strain evidence="6">T05b</strain>
    </source>
</reference>
<comment type="caution">
    <text evidence="6">The sequence shown here is derived from an EMBL/GenBank/DDBJ whole genome shotgun (WGS) entry which is preliminary data.</text>
</comment>
<accession>A0ABS2WVA2</accession>
<comment type="similarity">
    <text evidence="1">Belongs to the FGGY kinase family.</text>
</comment>
<dbReference type="NCBIfam" id="NF008187">
    <property type="entry name" value="PRK10939.1"/>
    <property type="match status" value="1"/>
</dbReference>
<dbReference type="PANTHER" id="PTHR43095">
    <property type="entry name" value="SUGAR KINASE"/>
    <property type="match status" value="1"/>
</dbReference>
<evidence type="ECO:0000313" key="7">
    <source>
        <dbReference type="Proteomes" id="UP000703590"/>
    </source>
</evidence>
<gene>
    <name evidence="6" type="primary">lsrK</name>
    <name evidence="6" type="ORF">JWV37_11975</name>
</gene>
<dbReference type="Pfam" id="PF00370">
    <property type="entry name" value="FGGY_N"/>
    <property type="match status" value="1"/>
</dbReference>
<dbReference type="InterPro" id="IPR018485">
    <property type="entry name" value="FGGY_C"/>
</dbReference>
<sequence length="518" mass="56078">MNHLLAIDAGTGSVRAVLFDTDGNQCAFASREWTHAQEANVPFSMGFDCAVNWELVKACIQEVLAKTKVAPESILGVSATSMREGIVLYDAQGKELWAVANVDARAGEEVRLLHAQGVEEAFYAQSGQTFALGAMPRLLWLKTHQPDTYAKVAHLSMLSDWVLYKLCGVLASEPSNAGTSGIFSLQKRTWEPAMMAKVGLKEDIFPPCYETGTVLACVSPEAARQTGLHVSTKVVLGGGDVQLGSAGLGVVNKGDAAVLGGSFWQQVVNIDATTPPPKSMEIRVNPHVICGQSQAEGITFFSGLVMRWFRDVFCQEEVAQAQRNGEDVYTLLERQAMEVPVGSHGILPIFSDTMKYGRWYHASPSFLNLSLNASVCNKPAMFRALQENACIVSKLNLAKIEAFTGLTCKALVFAGGASKGILWPQMLADVTGLTVRIPKVTEATALGAAMAAAVGCGLFSTLQDAAHAWVEWAREYTPNKENHHAYCAVQERWEKAYAKQVELVDENITTSMWKAPGV</sequence>
<protein>
    <submittedName>
        <fullName evidence="6">Autoinducer-2 kinase</fullName>
        <ecNumber evidence="6">2.7.1.189</ecNumber>
    </submittedName>
</protein>
<dbReference type="RefSeq" id="WP_205460064.1">
    <property type="nucleotide sequence ID" value="NZ_JAFHKK010000042.1"/>
</dbReference>
<evidence type="ECO:0000259" key="5">
    <source>
        <dbReference type="Pfam" id="PF02782"/>
    </source>
</evidence>
<keyword evidence="7" id="KW-1185">Reference proteome</keyword>
<feature type="domain" description="Carbohydrate kinase FGGY N-terminal" evidence="4">
    <location>
        <begin position="5"/>
        <end position="245"/>
    </location>
</feature>
<dbReference type="InterPro" id="IPR050406">
    <property type="entry name" value="FGGY_Carb_Kinase"/>
</dbReference>
<keyword evidence="2 6" id="KW-0808">Transferase</keyword>
<dbReference type="Proteomes" id="UP000703590">
    <property type="component" value="Unassembled WGS sequence"/>
</dbReference>